<organism evidence="6 7">
    <name type="scientific">Vibrio paucivorans</name>
    <dbReference type="NCBI Taxonomy" id="2829489"/>
    <lineage>
        <taxon>Bacteria</taxon>
        <taxon>Pseudomonadati</taxon>
        <taxon>Pseudomonadota</taxon>
        <taxon>Gammaproteobacteria</taxon>
        <taxon>Vibrionales</taxon>
        <taxon>Vibrionaceae</taxon>
        <taxon>Vibrio</taxon>
    </lineage>
</organism>
<dbReference type="SUPFAM" id="SSF53850">
    <property type="entry name" value="Periplasmic binding protein-like II"/>
    <property type="match status" value="1"/>
</dbReference>
<dbReference type="InterPro" id="IPR036390">
    <property type="entry name" value="WH_DNA-bd_sf"/>
</dbReference>
<evidence type="ECO:0000259" key="5">
    <source>
        <dbReference type="PROSITE" id="PS50931"/>
    </source>
</evidence>
<comment type="similarity">
    <text evidence="1">Belongs to the LysR transcriptional regulatory family.</text>
</comment>
<dbReference type="Proteomes" id="UP001155586">
    <property type="component" value="Unassembled WGS sequence"/>
</dbReference>
<dbReference type="CDD" id="cd08414">
    <property type="entry name" value="PBP2_LTTR_aromatics_like"/>
    <property type="match status" value="1"/>
</dbReference>
<keyword evidence="2" id="KW-0805">Transcription regulation</keyword>
<reference evidence="6" key="1">
    <citation type="submission" date="2022-02" db="EMBL/GenBank/DDBJ databases">
        <title>Vibrio sp. nov., a new bacterium isolated from Bohai sea, China.</title>
        <authorList>
            <person name="Yuan Y."/>
        </authorList>
    </citation>
    <scope>NUCLEOTIDE SEQUENCE</scope>
    <source>
        <strain evidence="6">DBSS07</strain>
    </source>
</reference>
<keyword evidence="7" id="KW-1185">Reference proteome</keyword>
<dbReference type="InterPro" id="IPR036388">
    <property type="entry name" value="WH-like_DNA-bd_sf"/>
</dbReference>
<dbReference type="InterPro" id="IPR005119">
    <property type="entry name" value="LysR_subst-bd"/>
</dbReference>
<keyword evidence="4" id="KW-0804">Transcription</keyword>
<dbReference type="GO" id="GO:0003700">
    <property type="term" value="F:DNA-binding transcription factor activity"/>
    <property type="evidence" value="ECO:0007669"/>
    <property type="project" value="InterPro"/>
</dbReference>
<gene>
    <name evidence="6" type="ORF">MD483_09895</name>
</gene>
<evidence type="ECO:0000256" key="2">
    <source>
        <dbReference type="ARBA" id="ARBA00023015"/>
    </source>
</evidence>
<dbReference type="Pfam" id="PF00126">
    <property type="entry name" value="HTH_1"/>
    <property type="match status" value="1"/>
</dbReference>
<dbReference type="GO" id="GO:0003677">
    <property type="term" value="F:DNA binding"/>
    <property type="evidence" value="ECO:0007669"/>
    <property type="project" value="UniProtKB-KW"/>
</dbReference>
<dbReference type="Gene3D" id="1.10.10.10">
    <property type="entry name" value="Winged helix-like DNA-binding domain superfamily/Winged helix DNA-binding domain"/>
    <property type="match status" value="1"/>
</dbReference>
<dbReference type="PANTHER" id="PTHR30346:SF17">
    <property type="entry name" value="LYSR FAMILY TRANSCRIPTIONAL REGULATOR"/>
    <property type="match status" value="1"/>
</dbReference>
<name>A0A9X3HRG9_9VIBR</name>
<dbReference type="PANTHER" id="PTHR30346">
    <property type="entry name" value="TRANSCRIPTIONAL DUAL REGULATOR HCAR-RELATED"/>
    <property type="match status" value="1"/>
</dbReference>
<dbReference type="InterPro" id="IPR000847">
    <property type="entry name" value="LysR_HTH_N"/>
</dbReference>
<dbReference type="GO" id="GO:0032993">
    <property type="term" value="C:protein-DNA complex"/>
    <property type="evidence" value="ECO:0007669"/>
    <property type="project" value="TreeGrafter"/>
</dbReference>
<dbReference type="RefSeq" id="WP_265687532.1">
    <property type="nucleotide sequence ID" value="NZ_JAKRRX010000046.1"/>
</dbReference>
<protein>
    <submittedName>
        <fullName evidence="6">LysR family transcriptional regulator</fullName>
    </submittedName>
</protein>
<dbReference type="SUPFAM" id="SSF46785">
    <property type="entry name" value="Winged helix' DNA-binding domain"/>
    <property type="match status" value="1"/>
</dbReference>
<dbReference type="PRINTS" id="PR00039">
    <property type="entry name" value="HTHLYSR"/>
</dbReference>
<dbReference type="Gene3D" id="3.40.190.10">
    <property type="entry name" value="Periplasmic binding protein-like II"/>
    <property type="match status" value="2"/>
</dbReference>
<evidence type="ECO:0000256" key="1">
    <source>
        <dbReference type="ARBA" id="ARBA00009437"/>
    </source>
</evidence>
<dbReference type="AlphaFoldDB" id="A0A9X3HRG9"/>
<evidence type="ECO:0000313" key="6">
    <source>
        <dbReference type="EMBL" id="MCW8334135.1"/>
    </source>
</evidence>
<feature type="domain" description="HTH lysR-type" evidence="5">
    <location>
        <begin position="1"/>
        <end position="58"/>
    </location>
</feature>
<dbReference type="EMBL" id="JAKRRX010000046">
    <property type="protein sequence ID" value="MCW8334135.1"/>
    <property type="molecule type" value="Genomic_DNA"/>
</dbReference>
<keyword evidence="3" id="KW-0238">DNA-binding</keyword>
<evidence type="ECO:0000256" key="4">
    <source>
        <dbReference type="ARBA" id="ARBA00023163"/>
    </source>
</evidence>
<dbReference type="PROSITE" id="PS50931">
    <property type="entry name" value="HTH_LYSR"/>
    <property type="match status" value="1"/>
</dbReference>
<comment type="caution">
    <text evidence="6">The sequence shown here is derived from an EMBL/GenBank/DDBJ whole genome shotgun (WGS) entry which is preliminary data.</text>
</comment>
<dbReference type="FunFam" id="1.10.10.10:FF:000001">
    <property type="entry name" value="LysR family transcriptional regulator"/>
    <property type="match status" value="1"/>
</dbReference>
<evidence type="ECO:0000313" key="7">
    <source>
        <dbReference type="Proteomes" id="UP001155586"/>
    </source>
</evidence>
<dbReference type="Pfam" id="PF03466">
    <property type="entry name" value="LysR_substrate"/>
    <property type="match status" value="1"/>
</dbReference>
<proteinExistence type="inferred from homology"/>
<evidence type="ECO:0000256" key="3">
    <source>
        <dbReference type="ARBA" id="ARBA00023125"/>
    </source>
</evidence>
<sequence length="295" mass="32729">MDIDLLKAFIALATTNTYREASEKLFITQSALTKKIQRLEDKLGSKLFERGRQGAQLTLVGETLLPDAQRVVEQFDNFTQLTHSVVDGTLGHLNIGFGISSYSVAPEIIALFKKHFPNVHITLNDTPSQHQHSALLSGEMHISFNRLPAENPLKGEKIYSDRLVLAVHDEHTIDIDSPFASVATQPYLALSAERGLGLHHQIQSYLVSQSVSLQPSQQSDDILTLLALVSARLGYTIVPESAKAISPPNVRFFALEGEHSQWDIGILYNASKQNPLREKFVDTALKHLQSTINNE</sequence>
<accession>A0A9X3HRG9</accession>